<keyword evidence="2" id="KW-1185">Reference proteome</keyword>
<dbReference type="Pfam" id="PF00651">
    <property type="entry name" value="BTB"/>
    <property type="match status" value="1"/>
</dbReference>
<dbReference type="SUPFAM" id="SSF54695">
    <property type="entry name" value="POZ domain"/>
    <property type="match status" value="1"/>
</dbReference>
<dbReference type="Gene3D" id="3.30.710.10">
    <property type="entry name" value="Potassium Channel Kv1.1, Chain A"/>
    <property type="match status" value="1"/>
</dbReference>
<dbReference type="PANTHER" id="PTHR46672">
    <property type="entry name" value="OS08G0495500 PROTEIN-RELATED"/>
    <property type="match status" value="1"/>
</dbReference>
<proteinExistence type="predicted"/>
<reference evidence="3" key="1">
    <citation type="submission" date="2022-11" db="UniProtKB">
        <authorList>
            <consortium name="WormBaseParasite"/>
        </authorList>
    </citation>
    <scope>IDENTIFICATION</scope>
</reference>
<accession>A0A914QA55</accession>
<dbReference type="PANTHER" id="PTHR46672:SF1">
    <property type="entry name" value="OS08G0103600 PROTEIN"/>
    <property type="match status" value="1"/>
</dbReference>
<evidence type="ECO:0000313" key="2">
    <source>
        <dbReference type="Proteomes" id="UP000887578"/>
    </source>
</evidence>
<feature type="domain" description="BTB" evidence="1">
    <location>
        <begin position="116"/>
        <end position="175"/>
    </location>
</feature>
<dbReference type="InterPro" id="IPR000210">
    <property type="entry name" value="BTB/POZ_dom"/>
</dbReference>
<dbReference type="AlphaFoldDB" id="A0A914QA55"/>
<name>A0A914QA55_9BILA</name>
<evidence type="ECO:0000259" key="1">
    <source>
        <dbReference type="PROSITE" id="PS50097"/>
    </source>
</evidence>
<dbReference type="WBParaSite" id="PDA_v2.g28407.t1">
    <property type="protein sequence ID" value="PDA_v2.g28407.t1"/>
    <property type="gene ID" value="PDA_v2.g28407"/>
</dbReference>
<evidence type="ECO:0000313" key="3">
    <source>
        <dbReference type="WBParaSite" id="PDA_v2.g28407.t1"/>
    </source>
</evidence>
<dbReference type="PROSITE" id="PS50097">
    <property type="entry name" value="BTB"/>
    <property type="match status" value="1"/>
</dbReference>
<dbReference type="CDD" id="cd18186">
    <property type="entry name" value="BTB_POZ_ZBTB_KLHL-like"/>
    <property type="match status" value="1"/>
</dbReference>
<sequence length="363" mass="42654">MTYNQIDDENPDISVFFHCFGDYNDIEIEANFRLAVKLFVGQCLDTMKVRGTKCNFNKNITAVECYSKEDWNLWNKKGEFLFQVCGHFFIKKGYTIPLSIKVPTIYQQMFTDDNGKNFKIVAEGQEIKVHKPILQKVSSVFSRMFELSWKETTEEKIEFKFITFKLAKIAIDLFYGIKYLGFLDKIEYIQLFQFADQYDITPLKNAVKNSIILTSKNVVEYTNLVAENKCDELIRHCIDYLILCSQYSLEIKDVDKITDIVKIQIADRMFSSEFIKKDVEDENIHRVNQHLPDKMNENIDPFTTQSNAEIIDYQEVLQNLHNLHNQTLQQLQLPISFLEQQRLLEQHQQLLMLINTIASNQQQ</sequence>
<protein>
    <submittedName>
        <fullName evidence="3">BTB domain-containing protein</fullName>
    </submittedName>
</protein>
<dbReference type="InterPro" id="IPR044714">
    <property type="entry name" value="AtSIBP1-like"/>
</dbReference>
<dbReference type="InterPro" id="IPR011333">
    <property type="entry name" value="SKP1/BTB/POZ_sf"/>
</dbReference>
<dbReference type="SMART" id="SM00225">
    <property type="entry name" value="BTB"/>
    <property type="match status" value="1"/>
</dbReference>
<dbReference type="Proteomes" id="UP000887578">
    <property type="component" value="Unplaced"/>
</dbReference>
<organism evidence="2 3">
    <name type="scientific">Panagrolaimus davidi</name>
    <dbReference type="NCBI Taxonomy" id="227884"/>
    <lineage>
        <taxon>Eukaryota</taxon>
        <taxon>Metazoa</taxon>
        <taxon>Ecdysozoa</taxon>
        <taxon>Nematoda</taxon>
        <taxon>Chromadorea</taxon>
        <taxon>Rhabditida</taxon>
        <taxon>Tylenchina</taxon>
        <taxon>Panagrolaimomorpha</taxon>
        <taxon>Panagrolaimoidea</taxon>
        <taxon>Panagrolaimidae</taxon>
        <taxon>Panagrolaimus</taxon>
    </lineage>
</organism>